<accession>A0A8S9UP72</accession>
<dbReference type="EMBL" id="JAACNO010001196">
    <property type="protein sequence ID" value="KAF4142293.1"/>
    <property type="molecule type" value="Genomic_DNA"/>
</dbReference>
<protein>
    <submittedName>
        <fullName evidence="2">Uncharacterized protein</fullName>
    </submittedName>
</protein>
<gene>
    <name evidence="2" type="ORF">GN958_ATG08469</name>
</gene>
<reference evidence="2" key="1">
    <citation type="submission" date="2020-03" db="EMBL/GenBank/DDBJ databases">
        <title>Hybrid Assembly of Korean Phytophthora infestans isolates.</title>
        <authorList>
            <person name="Prokchorchik M."/>
            <person name="Lee Y."/>
            <person name="Seo J."/>
            <person name="Cho J.-H."/>
            <person name="Park Y.-E."/>
            <person name="Jang D.-C."/>
            <person name="Im J.-S."/>
            <person name="Choi J.-G."/>
            <person name="Park H.-J."/>
            <person name="Lee G.-B."/>
            <person name="Lee Y.-G."/>
            <person name="Hong S.-Y."/>
            <person name="Cho K."/>
            <person name="Sohn K.H."/>
        </authorList>
    </citation>
    <scope>NUCLEOTIDE SEQUENCE</scope>
    <source>
        <strain evidence="2">KR_2_A2</strain>
    </source>
</reference>
<evidence type="ECO:0000313" key="2">
    <source>
        <dbReference type="EMBL" id="KAF4142293.1"/>
    </source>
</evidence>
<comment type="caution">
    <text evidence="2">The sequence shown here is derived from an EMBL/GenBank/DDBJ whole genome shotgun (WGS) entry which is preliminary data.</text>
</comment>
<feature type="region of interest" description="Disordered" evidence="1">
    <location>
        <begin position="1"/>
        <end position="28"/>
    </location>
</feature>
<proteinExistence type="predicted"/>
<evidence type="ECO:0000256" key="1">
    <source>
        <dbReference type="SAM" id="MobiDB-lite"/>
    </source>
</evidence>
<evidence type="ECO:0000313" key="3">
    <source>
        <dbReference type="Proteomes" id="UP000704712"/>
    </source>
</evidence>
<dbReference type="Proteomes" id="UP000704712">
    <property type="component" value="Unassembled WGS sequence"/>
</dbReference>
<name>A0A8S9UP72_PHYIN</name>
<dbReference type="AlphaFoldDB" id="A0A8S9UP72"/>
<sequence>MSLRTDAIPASSEKPPVVTEQRDLTVRPGRKADAAWNHVDVDPQGGVGCKKRNQLLQTTGRSHVERIKHYLTKRCSAQRNTALITDTFDPV</sequence>
<organism evidence="2 3">
    <name type="scientific">Phytophthora infestans</name>
    <name type="common">Potato late blight agent</name>
    <name type="synonym">Botrytis infestans</name>
    <dbReference type="NCBI Taxonomy" id="4787"/>
    <lineage>
        <taxon>Eukaryota</taxon>
        <taxon>Sar</taxon>
        <taxon>Stramenopiles</taxon>
        <taxon>Oomycota</taxon>
        <taxon>Peronosporomycetes</taxon>
        <taxon>Peronosporales</taxon>
        <taxon>Peronosporaceae</taxon>
        <taxon>Phytophthora</taxon>
    </lineage>
</organism>